<protein>
    <submittedName>
        <fullName evidence="3">Bifunctional 3-(3-hydroxy-phenyl)propionate/3-hydroxycinnamic acid hydroxylase</fullName>
    </submittedName>
</protein>
<dbReference type="OrthoDB" id="3443359at2"/>
<accession>A0A482IYN5</accession>
<dbReference type="PANTHER" id="PTHR43476:SF3">
    <property type="entry name" value="FAD-BINDING MONOOXYGENASE"/>
    <property type="match status" value="1"/>
</dbReference>
<dbReference type="NCBIfam" id="NF004829">
    <property type="entry name" value="PRK06183.1-3"/>
    <property type="match status" value="1"/>
</dbReference>
<dbReference type="Pfam" id="PF01494">
    <property type="entry name" value="FAD_binding_3"/>
    <property type="match status" value="1"/>
</dbReference>
<reference evidence="3 4" key="1">
    <citation type="submission" date="2019-03" db="EMBL/GenBank/DDBJ databases">
        <title>Comparative insights into the high quality Complete genome sequence of highly metal resistant Cupriavidus metallidurans strain BS1 isolated from a gold-copper mine.</title>
        <authorList>
            <person name="Mazhar H.S."/>
            <person name="Rensing C."/>
        </authorList>
    </citation>
    <scope>NUCLEOTIDE SEQUENCE [LARGE SCALE GENOMIC DNA]</scope>
    <source>
        <strain evidence="3 4">BS1</strain>
    </source>
</reference>
<dbReference type="Gene3D" id="3.50.50.60">
    <property type="entry name" value="FAD/NAD(P)-binding domain"/>
    <property type="match status" value="1"/>
</dbReference>
<dbReference type="GO" id="GO:0019622">
    <property type="term" value="P:3-(3-hydroxy)phenylpropionate catabolic process"/>
    <property type="evidence" value="ECO:0007669"/>
    <property type="project" value="TreeGrafter"/>
</dbReference>
<dbReference type="PRINTS" id="PR00420">
    <property type="entry name" value="RNGMNOXGNASE"/>
</dbReference>
<dbReference type="SUPFAM" id="SSF51905">
    <property type="entry name" value="FAD/NAD(P)-binding domain"/>
    <property type="match status" value="1"/>
</dbReference>
<name>A0A482IYN5_9BURK</name>
<evidence type="ECO:0000313" key="3">
    <source>
        <dbReference type="EMBL" id="QBP14215.1"/>
    </source>
</evidence>
<dbReference type="AlphaFoldDB" id="A0A482IYN5"/>
<keyword evidence="1" id="KW-0560">Oxidoreductase</keyword>
<organism evidence="3 4">
    <name type="scientific">Cupriavidus metallidurans</name>
    <dbReference type="NCBI Taxonomy" id="119219"/>
    <lineage>
        <taxon>Bacteria</taxon>
        <taxon>Pseudomonadati</taxon>
        <taxon>Pseudomonadota</taxon>
        <taxon>Betaproteobacteria</taxon>
        <taxon>Burkholderiales</taxon>
        <taxon>Burkholderiaceae</taxon>
        <taxon>Cupriavidus</taxon>
    </lineage>
</organism>
<gene>
    <name evidence="3" type="ORF">DDF84_028260</name>
</gene>
<dbReference type="Gene3D" id="3.30.70.2450">
    <property type="match status" value="1"/>
</dbReference>
<dbReference type="InterPro" id="IPR050631">
    <property type="entry name" value="PheA/TfdB_FAD_monoxygenase"/>
</dbReference>
<dbReference type="InterPro" id="IPR002938">
    <property type="entry name" value="FAD-bd"/>
</dbReference>
<dbReference type="EMBL" id="CP037901">
    <property type="protein sequence ID" value="QBP14215.1"/>
    <property type="molecule type" value="Genomic_DNA"/>
</dbReference>
<dbReference type="InterPro" id="IPR036188">
    <property type="entry name" value="FAD/NAD-bd_sf"/>
</dbReference>
<sequence length="551" mass="60494">MNTILPEQVDILLVGLGPVGATAANLLGRYGIRTLAIEKATEIFTAPRAIALDNEALRILQMAGLEEGAFETLAIAKVQMHSPLFGKYARANTAGTIDCHPRLVTFYQPDLERALRERLSRYPCVSLALGAELTGFDDDGEAVSATMRLASGDTAAVRARYIVGADGSNSFVRRHSGLGFEGKTFTQDWLIIDAMNVPNPIDHIEFLCDPRRPSPHMVAPGGRQRWEFMLQPGETREQMETPEKIRELLAPWCKPEDIAIERTAVYRFHARIVDRFSKGRAFLVGDAAHITPPFVGQGLVAGLRDVANLCWKLTWVVQKRAAPAILDSYDTERRPHARSIINLALLMGKLVMPQNRLTALGVHGAMTLMQRMPWARAFFEDLKIKPPARFKHGLFQQGKTRARLVRGGLLPQGLVRQGPGAHIIPSDDALGARLVLMGFGCDPVPLLSRRLLAAWRLAGGDIVQLRHCGQARSGPREAQESQGVRSWEDMSDQLVPGVAPVNWIAVVRPDRTVLHDGPLEALDDIVSESLAMLGAGNHLPEGLSPALRTAR</sequence>
<evidence type="ECO:0000313" key="4">
    <source>
        <dbReference type="Proteomes" id="UP000253772"/>
    </source>
</evidence>
<dbReference type="Proteomes" id="UP000253772">
    <property type="component" value="Chromosome c2"/>
</dbReference>
<proteinExistence type="predicted"/>
<evidence type="ECO:0000256" key="1">
    <source>
        <dbReference type="ARBA" id="ARBA00023002"/>
    </source>
</evidence>
<dbReference type="GO" id="GO:0071949">
    <property type="term" value="F:FAD binding"/>
    <property type="evidence" value="ECO:0007669"/>
    <property type="project" value="InterPro"/>
</dbReference>
<feature type="domain" description="FAD-binding" evidence="2">
    <location>
        <begin position="9"/>
        <end position="342"/>
    </location>
</feature>
<evidence type="ECO:0000259" key="2">
    <source>
        <dbReference type="Pfam" id="PF01494"/>
    </source>
</evidence>
<dbReference type="PANTHER" id="PTHR43476">
    <property type="entry name" value="3-(3-HYDROXY-PHENYL)PROPIONATE/3-HYDROXYCINNAMIC ACID HYDROXYLASE"/>
    <property type="match status" value="1"/>
</dbReference>
<dbReference type="GO" id="GO:0008688">
    <property type="term" value="F:3-(3-hydroxyphenyl)propionate hydroxylase activity"/>
    <property type="evidence" value="ECO:0007669"/>
    <property type="project" value="TreeGrafter"/>
</dbReference>